<protein>
    <submittedName>
        <fullName evidence="3">Putative hydrolase YxeP</fullName>
        <ecNumber evidence="3">3.-.-.-</ecNumber>
    </submittedName>
</protein>
<dbReference type="NCBIfam" id="TIGR01891">
    <property type="entry name" value="amidohydrolases"/>
    <property type="match status" value="1"/>
</dbReference>
<dbReference type="AlphaFoldDB" id="A0A644ZUQ3"/>
<dbReference type="Gene3D" id="3.30.70.360">
    <property type="match status" value="1"/>
</dbReference>
<dbReference type="SUPFAM" id="SSF53187">
    <property type="entry name" value="Zn-dependent exopeptidases"/>
    <property type="match status" value="1"/>
</dbReference>
<dbReference type="EC" id="3.-.-.-" evidence="3"/>
<organism evidence="3">
    <name type="scientific">bioreactor metagenome</name>
    <dbReference type="NCBI Taxonomy" id="1076179"/>
    <lineage>
        <taxon>unclassified sequences</taxon>
        <taxon>metagenomes</taxon>
        <taxon>ecological metagenomes</taxon>
    </lineage>
</organism>
<reference evidence="3" key="1">
    <citation type="submission" date="2019-08" db="EMBL/GenBank/DDBJ databases">
        <authorList>
            <person name="Kucharzyk K."/>
            <person name="Murdoch R.W."/>
            <person name="Higgins S."/>
            <person name="Loffler F."/>
        </authorList>
    </citation>
    <scope>NUCLEOTIDE SEQUENCE</scope>
</reference>
<comment type="caution">
    <text evidence="3">The sequence shown here is derived from an EMBL/GenBank/DDBJ whole genome shotgun (WGS) entry which is preliminary data.</text>
</comment>
<dbReference type="InterPro" id="IPR036264">
    <property type="entry name" value="Bact_exopeptidase_dim_dom"/>
</dbReference>
<keyword evidence="1 3" id="KW-0378">Hydrolase</keyword>
<dbReference type="GO" id="GO:0016787">
    <property type="term" value="F:hydrolase activity"/>
    <property type="evidence" value="ECO:0007669"/>
    <property type="project" value="UniProtKB-KW"/>
</dbReference>
<evidence type="ECO:0000259" key="2">
    <source>
        <dbReference type="Pfam" id="PF07687"/>
    </source>
</evidence>
<dbReference type="PANTHER" id="PTHR11014">
    <property type="entry name" value="PEPTIDASE M20 FAMILY MEMBER"/>
    <property type="match status" value="1"/>
</dbReference>
<dbReference type="PIRSF" id="PIRSF005962">
    <property type="entry name" value="Pept_M20D_amidohydro"/>
    <property type="match status" value="1"/>
</dbReference>
<evidence type="ECO:0000256" key="1">
    <source>
        <dbReference type="ARBA" id="ARBA00022801"/>
    </source>
</evidence>
<evidence type="ECO:0000313" key="3">
    <source>
        <dbReference type="EMBL" id="MPM44729.1"/>
    </source>
</evidence>
<proteinExistence type="predicted"/>
<dbReference type="InterPro" id="IPR017439">
    <property type="entry name" value="Amidohydrolase"/>
</dbReference>
<accession>A0A644ZUQ3</accession>
<dbReference type="InterPro" id="IPR002933">
    <property type="entry name" value="Peptidase_M20"/>
</dbReference>
<gene>
    <name evidence="3" type="primary">yxeP_30</name>
    <name evidence="3" type="ORF">SDC9_91410</name>
</gene>
<dbReference type="PANTHER" id="PTHR11014:SF63">
    <property type="entry name" value="METALLOPEPTIDASE, PUTATIVE (AFU_ORTHOLOGUE AFUA_6G09600)-RELATED"/>
    <property type="match status" value="1"/>
</dbReference>
<dbReference type="SUPFAM" id="SSF55031">
    <property type="entry name" value="Bacterial exopeptidase dimerisation domain"/>
    <property type="match status" value="1"/>
</dbReference>
<dbReference type="Pfam" id="PF07687">
    <property type="entry name" value="M20_dimer"/>
    <property type="match status" value="1"/>
</dbReference>
<dbReference type="Gene3D" id="3.40.630.10">
    <property type="entry name" value="Zn peptidases"/>
    <property type="match status" value="1"/>
</dbReference>
<dbReference type="InterPro" id="IPR011650">
    <property type="entry name" value="Peptidase_M20_dimer"/>
</dbReference>
<sequence length="391" mass="41947">MTKVRELAEKYHDYVVTMRREFHENPEPSLKEVRTCKRICEELEKMGIPYKVVAGTGVVGTIKGAKPGKTVALRGDIDALTVKETNDIPYKSKVEGIMHACGHDAHAAGLLGAGKILNELKGELCGEVRLLFQPAEETADGAKAMIKDGCLEGVDSALGIHVWSGLPLGKVSIEAGPRMAAAGIFQFKVTGKGGHGAMPNGGVDAGVAAASILLNLQSIVSRELSPMLPTTVTVGKIVAGTRWNVLASEAVLDGTVRTFSRETQDNPKGIMERIIKDTAPAYRCTADWLDYRMITTPCINPEHAHKVAAGALTKCFGEESIGDFEMQMGGEDFCYMMEAVPDSLLAFVGVANPEKLADKPHHAGNFMIDEDGLVYSVCLYAQYAMDYTAGA</sequence>
<name>A0A644ZUQ3_9ZZZZ</name>
<dbReference type="Pfam" id="PF01546">
    <property type="entry name" value="Peptidase_M20"/>
    <property type="match status" value="1"/>
</dbReference>
<dbReference type="FunFam" id="3.30.70.360:FF:000001">
    <property type="entry name" value="N-acetyldiaminopimelate deacetylase"/>
    <property type="match status" value="1"/>
</dbReference>
<dbReference type="EMBL" id="VSSQ01010592">
    <property type="protein sequence ID" value="MPM44729.1"/>
    <property type="molecule type" value="Genomic_DNA"/>
</dbReference>
<feature type="domain" description="Peptidase M20 dimerisation" evidence="2">
    <location>
        <begin position="186"/>
        <end position="277"/>
    </location>
</feature>